<dbReference type="AlphaFoldDB" id="T0ZZM7"/>
<reference evidence="3" key="2">
    <citation type="journal article" date="2014" name="ISME J.">
        <title>Microbial stratification in low pH oxic and suboxic macroscopic growths along an acid mine drainage.</title>
        <authorList>
            <person name="Mendez-Garcia C."/>
            <person name="Mesa V."/>
            <person name="Sprenger R.R."/>
            <person name="Richter M."/>
            <person name="Diez M.S."/>
            <person name="Solano J."/>
            <person name="Bargiela R."/>
            <person name="Golyshina O.V."/>
            <person name="Manteca A."/>
            <person name="Ramos J.L."/>
            <person name="Gallego J.R."/>
            <person name="Llorente I."/>
            <person name="Martins Dos Santos V.A."/>
            <person name="Jensen O.N."/>
            <person name="Pelaez A.I."/>
            <person name="Sanchez J."/>
            <person name="Ferrer M."/>
        </authorList>
    </citation>
    <scope>NUCLEOTIDE SEQUENCE</scope>
</reference>
<evidence type="ECO:0000256" key="2">
    <source>
        <dbReference type="ARBA" id="ARBA00022679"/>
    </source>
</evidence>
<accession>T0ZZM7</accession>
<dbReference type="FunFam" id="3.40.1180.10:FF:000001">
    <property type="entry name" value="(2E,6E)-farnesyl-diphosphate-specific ditrans,polycis-undecaprenyl-diphosphate synthase"/>
    <property type="match status" value="1"/>
</dbReference>
<dbReference type="InterPro" id="IPR001441">
    <property type="entry name" value="UPP_synth-like"/>
</dbReference>
<dbReference type="PANTHER" id="PTHR10291">
    <property type="entry name" value="DEHYDRODOLICHYL DIPHOSPHATE SYNTHASE FAMILY MEMBER"/>
    <property type="match status" value="1"/>
</dbReference>
<dbReference type="CDD" id="cd00475">
    <property type="entry name" value="Cis_IPPS"/>
    <property type="match status" value="1"/>
</dbReference>
<dbReference type="InterPro" id="IPR018520">
    <property type="entry name" value="UPP_synth-like_CS"/>
</dbReference>
<reference evidence="3" key="1">
    <citation type="submission" date="2013-08" db="EMBL/GenBank/DDBJ databases">
        <authorList>
            <person name="Mendez C."/>
            <person name="Richter M."/>
            <person name="Ferrer M."/>
            <person name="Sanchez J."/>
        </authorList>
    </citation>
    <scope>NUCLEOTIDE SEQUENCE</scope>
</reference>
<protein>
    <submittedName>
        <fullName evidence="3">Undecaprenyl pyrophosphate synthetase</fullName>
    </submittedName>
</protein>
<dbReference type="Gene3D" id="3.40.1180.10">
    <property type="entry name" value="Decaprenyl diphosphate synthase-like"/>
    <property type="match status" value="1"/>
</dbReference>
<keyword evidence="2" id="KW-0808">Transferase</keyword>
<dbReference type="PROSITE" id="PS01066">
    <property type="entry name" value="UPP_SYNTHASE"/>
    <property type="match status" value="1"/>
</dbReference>
<dbReference type="PANTHER" id="PTHR10291:SF0">
    <property type="entry name" value="DEHYDRODOLICHYL DIPHOSPHATE SYNTHASE 2"/>
    <property type="match status" value="1"/>
</dbReference>
<dbReference type="EMBL" id="AUZY01011541">
    <property type="protein sequence ID" value="EQD34289.1"/>
    <property type="molecule type" value="Genomic_DNA"/>
</dbReference>
<dbReference type="HAMAP" id="MF_01139">
    <property type="entry name" value="ISPT"/>
    <property type="match status" value="1"/>
</dbReference>
<name>T0ZZM7_9ZZZZ</name>
<evidence type="ECO:0000313" key="3">
    <source>
        <dbReference type="EMBL" id="EQD34289.1"/>
    </source>
</evidence>
<dbReference type="GO" id="GO:0008834">
    <property type="term" value="F:ditrans,polycis-undecaprenyl-diphosphate synthase [(2E,6E)-farnesyl-diphosphate specific] activity"/>
    <property type="evidence" value="ECO:0007669"/>
    <property type="project" value="TreeGrafter"/>
</dbReference>
<dbReference type="Pfam" id="PF01255">
    <property type="entry name" value="Prenyltransf"/>
    <property type="match status" value="1"/>
</dbReference>
<sequence length="246" mass="28285">MGAMPSEPKHVAIIMDGNGRWARHRELPRTAGHQAGLEAAREIVRIASEHGIRILSLFAFSSENWLRPKAEVQALIRLFSEALDQEIDRLVQNGIQIRFIGDRSGFPKRLQESMRRAEAASHAGERLMLVIAVGYGGRWDLCQAAYRLARRIHDEGLPEDQINESEFESCLSTVGLPDPDLFIRTGGERRISNFLLWNLAYSELYFTDTLWPDFTVKHFEEALNDYRGRQRRFGRTPDQIRCRRHA</sequence>
<evidence type="ECO:0000256" key="1">
    <source>
        <dbReference type="ARBA" id="ARBA00001946"/>
    </source>
</evidence>
<comment type="cofactor">
    <cofactor evidence="1">
        <name>Mg(2+)</name>
        <dbReference type="ChEBI" id="CHEBI:18420"/>
    </cofactor>
</comment>
<gene>
    <name evidence="3" type="ORF">B1B_17284</name>
</gene>
<dbReference type="NCBIfam" id="TIGR00055">
    <property type="entry name" value="uppS"/>
    <property type="match status" value="1"/>
</dbReference>
<proteinExistence type="inferred from homology"/>
<dbReference type="SUPFAM" id="SSF64005">
    <property type="entry name" value="Undecaprenyl diphosphate synthase"/>
    <property type="match status" value="1"/>
</dbReference>
<dbReference type="GO" id="GO:0000287">
    <property type="term" value="F:magnesium ion binding"/>
    <property type="evidence" value="ECO:0007669"/>
    <property type="project" value="TreeGrafter"/>
</dbReference>
<dbReference type="GO" id="GO:0005829">
    <property type="term" value="C:cytosol"/>
    <property type="evidence" value="ECO:0007669"/>
    <property type="project" value="TreeGrafter"/>
</dbReference>
<organism evidence="3">
    <name type="scientific">mine drainage metagenome</name>
    <dbReference type="NCBI Taxonomy" id="410659"/>
    <lineage>
        <taxon>unclassified sequences</taxon>
        <taxon>metagenomes</taxon>
        <taxon>ecological metagenomes</taxon>
    </lineage>
</organism>
<dbReference type="GO" id="GO:0016094">
    <property type="term" value="P:polyprenol biosynthetic process"/>
    <property type="evidence" value="ECO:0007669"/>
    <property type="project" value="TreeGrafter"/>
</dbReference>
<comment type="caution">
    <text evidence="3">The sequence shown here is derived from an EMBL/GenBank/DDBJ whole genome shotgun (WGS) entry which is preliminary data.</text>
</comment>
<dbReference type="InterPro" id="IPR036424">
    <property type="entry name" value="UPP_synth-like_sf"/>
</dbReference>